<protein>
    <submittedName>
        <fullName evidence="2">Uncharacterized protein</fullName>
    </submittedName>
</protein>
<dbReference type="RefSeq" id="WP_148965354.1">
    <property type="nucleotide sequence ID" value="NZ_VTEU01000002.1"/>
</dbReference>
<keyword evidence="1" id="KW-0812">Transmembrane</keyword>
<sequence length="257" mass="30247">MLNTILEYLGNLGLEPIFLVVFLLFSIVITWLYKQISNNMITHQNQVLLDFENTLTSYNTVYKSCIQYRDGTLPKEDMVNCLIDSIRYLEYNHFCEIEKSINSNQSMDTSIKNLREKILELKKSIDTYYPNHDLNKLSGKFQSKIYLFEKLFSPVVFTFFSFVFLLVLSFITVLFLLREFHIFIISLIILFNVAFLLALLIAIIDKRFKHNKKGYLMLVVYIILICLGIWLHNIFVLILTLICSLVYIGWSMKQLVK</sequence>
<feature type="transmembrane region" description="Helical" evidence="1">
    <location>
        <begin position="182"/>
        <end position="203"/>
    </location>
</feature>
<dbReference type="EMBL" id="VTEU01000002">
    <property type="protein sequence ID" value="TYS59873.1"/>
    <property type="molecule type" value="Genomic_DNA"/>
</dbReference>
<evidence type="ECO:0000313" key="3">
    <source>
        <dbReference type="Proteomes" id="UP000323393"/>
    </source>
</evidence>
<gene>
    <name evidence="2" type="ORF">FZC74_06875</name>
</gene>
<evidence type="ECO:0000256" key="1">
    <source>
        <dbReference type="SAM" id="Phobius"/>
    </source>
</evidence>
<keyword evidence="1" id="KW-0472">Membrane</keyword>
<evidence type="ECO:0000313" key="2">
    <source>
        <dbReference type="EMBL" id="TYS59873.1"/>
    </source>
</evidence>
<proteinExistence type="predicted"/>
<comment type="caution">
    <text evidence="2">The sequence shown here is derived from an EMBL/GenBank/DDBJ whole genome shotgun (WGS) entry which is preliminary data.</text>
</comment>
<accession>A0AA94WPE8</accession>
<reference evidence="2 3" key="1">
    <citation type="submission" date="2019-08" db="EMBL/GenBank/DDBJ databases">
        <title>Bacillus genomes from the desert of Cuatro Cienegas, Coahuila.</title>
        <authorList>
            <person name="Olmedo-Alvarez G."/>
        </authorList>
    </citation>
    <scope>NUCLEOTIDE SEQUENCE [LARGE SCALE GENOMIC DNA]</scope>
    <source>
        <strain evidence="2 3">CH88_3T</strain>
    </source>
</reference>
<feature type="transmembrane region" description="Helical" evidence="1">
    <location>
        <begin position="12"/>
        <end position="33"/>
    </location>
</feature>
<dbReference type="Proteomes" id="UP000323393">
    <property type="component" value="Unassembled WGS sequence"/>
</dbReference>
<keyword evidence="1" id="KW-1133">Transmembrane helix</keyword>
<feature type="transmembrane region" description="Helical" evidence="1">
    <location>
        <begin position="151"/>
        <end position="176"/>
    </location>
</feature>
<name>A0AA94WPE8_9BACI</name>
<feature type="transmembrane region" description="Helical" evidence="1">
    <location>
        <begin position="215"/>
        <end position="248"/>
    </location>
</feature>
<organism evidence="2 3">
    <name type="scientific">Sutcliffiella horikoshii</name>
    <dbReference type="NCBI Taxonomy" id="79883"/>
    <lineage>
        <taxon>Bacteria</taxon>
        <taxon>Bacillati</taxon>
        <taxon>Bacillota</taxon>
        <taxon>Bacilli</taxon>
        <taxon>Bacillales</taxon>
        <taxon>Bacillaceae</taxon>
        <taxon>Sutcliffiella</taxon>
    </lineage>
</organism>
<dbReference type="AlphaFoldDB" id="A0AA94WPE8"/>